<evidence type="ECO:0000313" key="1">
    <source>
        <dbReference type="EMBL" id="TQR35110.1"/>
    </source>
</evidence>
<dbReference type="Proteomes" id="UP000317944">
    <property type="component" value="Unassembled WGS sequence"/>
</dbReference>
<organism evidence="1 2">
    <name type="scientific">Lysinibacillus sphaericus</name>
    <name type="common">Bacillus sphaericus</name>
    <dbReference type="NCBI Taxonomy" id="1421"/>
    <lineage>
        <taxon>Bacteria</taxon>
        <taxon>Bacillati</taxon>
        <taxon>Bacillota</taxon>
        <taxon>Bacilli</taxon>
        <taxon>Bacillales</taxon>
        <taxon>Bacillaceae</taxon>
        <taxon>Lysinibacillus</taxon>
    </lineage>
</organism>
<dbReference type="RefSeq" id="WP_142508226.1">
    <property type="nucleotide sequence ID" value="NZ_SADV01000005.1"/>
</dbReference>
<reference evidence="1 2" key="1">
    <citation type="submission" date="2018-03" db="EMBL/GenBank/DDBJ databases">
        <title>Aerobic endospore-forming bacteria genome sequencing and assembly.</title>
        <authorList>
            <person name="Cavalcante D.A."/>
            <person name="Driks A."/>
            <person name="Putonti C."/>
            <person name="De-Souza M.T."/>
        </authorList>
    </citation>
    <scope>NUCLEOTIDE SEQUENCE [LARGE SCALE GENOMIC DNA]</scope>
    <source>
        <strain evidence="1 2">SDF0037</strain>
    </source>
</reference>
<gene>
    <name evidence="1" type="ORF">C7Y47_07595</name>
</gene>
<name>A0A544UMQ8_LYSSH</name>
<protein>
    <submittedName>
        <fullName evidence="1">Carbon monoxide dehydrogenase</fullName>
    </submittedName>
</protein>
<dbReference type="AlphaFoldDB" id="A0A544UMQ8"/>
<dbReference type="EMBL" id="SADV01000005">
    <property type="protein sequence ID" value="TQR35110.1"/>
    <property type="molecule type" value="Genomic_DNA"/>
</dbReference>
<accession>A0A544UMQ8</accession>
<comment type="caution">
    <text evidence="1">The sequence shown here is derived from an EMBL/GenBank/DDBJ whole genome shotgun (WGS) entry which is preliminary data.</text>
</comment>
<proteinExistence type="predicted"/>
<sequence>MLKKSLYMIPIIFLFSAYEWVTANFHTPLPSFEEKFAEGGYISVEKSVKKFEYHCKCKVKLPQFMPPISFTHQFGKFYEDKKYNVNDALSIMFVNKEIKENIYKIEIRSIENKINFKDKLNFKGKEYTLQDDTKAIYFEDQLFNFFVFEKHNLQYLLGIYKEVTNTDTPHTLVKIANSLK</sequence>
<evidence type="ECO:0000313" key="2">
    <source>
        <dbReference type="Proteomes" id="UP000317944"/>
    </source>
</evidence>
<dbReference type="OrthoDB" id="2437594at2"/>